<dbReference type="OrthoDB" id="9795108at2"/>
<dbReference type="InterPro" id="IPR000792">
    <property type="entry name" value="Tscrpt_reg_LuxR_C"/>
</dbReference>
<name>A0A401XKF4_9FLAO</name>
<keyword evidence="1 5" id="KW-0597">Phosphoprotein</keyword>
<protein>
    <submittedName>
        <fullName evidence="8">DNA-binding response regulator</fullName>
    </submittedName>
</protein>
<evidence type="ECO:0000256" key="2">
    <source>
        <dbReference type="ARBA" id="ARBA00023015"/>
    </source>
</evidence>
<dbReference type="Pfam" id="PF00072">
    <property type="entry name" value="Response_reg"/>
    <property type="match status" value="1"/>
</dbReference>
<dbReference type="SUPFAM" id="SSF46894">
    <property type="entry name" value="C-terminal effector domain of the bipartite response regulators"/>
    <property type="match status" value="1"/>
</dbReference>
<keyword evidence="9" id="KW-1185">Reference proteome</keyword>
<dbReference type="PANTHER" id="PTHR43214:SF41">
    <property type="entry name" value="NITRATE_NITRITE RESPONSE REGULATOR PROTEIN NARP"/>
    <property type="match status" value="1"/>
</dbReference>
<dbReference type="GO" id="GO:0003677">
    <property type="term" value="F:DNA binding"/>
    <property type="evidence" value="ECO:0007669"/>
    <property type="project" value="UniProtKB-KW"/>
</dbReference>
<dbReference type="Gene3D" id="3.40.50.2300">
    <property type="match status" value="1"/>
</dbReference>
<evidence type="ECO:0000256" key="4">
    <source>
        <dbReference type="ARBA" id="ARBA00023163"/>
    </source>
</evidence>
<dbReference type="SUPFAM" id="SSF52172">
    <property type="entry name" value="CheY-like"/>
    <property type="match status" value="1"/>
</dbReference>
<dbReference type="SMART" id="SM00448">
    <property type="entry name" value="REC"/>
    <property type="match status" value="1"/>
</dbReference>
<proteinExistence type="predicted"/>
<evidence type="ECO:0000313" key="8">
    <source>
        <dbReference type="EMBL" id="GCD77451.1"/>
    </source>
</evidence>
<evidence type="ECO:0000256" key="3">
    <source>
        <dbReference type="ARBA" id="ARBA00023125"/>
    </source>
</evidence>
<dbReference type="InterPro" id="IPR011006">
    <property type="entry name" value="CheY-like_superfamily"/>
</dbReference>
<dbReference type="PROSITE" id="PS50110">
    <property type="entry name" value="RESPONSE_REGULATORY"/>
    <property type="match status" value="1"/>
</dbReference>
<dbReference type="Pfam" id="PF00196">
    <property type="entry name" value="GerE"/>
    <property type="match status" value="1"/>
</dbReference>
<dbReference type="PROSITE" id="PS50043">
    <property type="entry name" value="HTH_LUXR_2"/>
    <property type="match status" value="1"/>
</dbReference>
<feature type="domain" description="Response regulatory" evidence="7">
    <location>
        <begin position="3"/>
        <end position="119"/>
    </location>
</feature>
<dbReference type="CDD" id="cd06170">
    <property type="entry name" value="LuxR_C_like"/>
    <property type="match status" value="1"/>
</dbReference>
<dbReference type="InterPro" id="IPR058245">
    <property type="entry name" value="NreC/VraR/RcsB-like_REC"/>
</dbReference>
<keyword evidence="3 8" id="KW-0238">DNA-binding</keyword>
<dbReference type="InterPro" id="IPR016032">
    <property type="entry name" value="Sig_transdc_resp-reg_C-effctor"/>
</dbReference>
<dbReference type="InterPro" id="IPR039420">
    <property type="entry name" value="WalR-like"/>
</dbReference>
<gene>
    <name evidence="8" type="ORF">JCM31826_09330</name>
</gene>
<accession>A0A401XKF4</accession>
<feature type="modified residue" description="4-aspartylphosphate" evidence="5">
    <location>
        <position position="54"/>
    </location>
</feature>
<organism evidence="8 9">
    <name type="scientific">Thermaurantimonas aggregans</name>
    <dbReference type="NCBI Taxonomy" id="2173829"/>
    <lineage>
        <taxon>Bacteria</taxon>
        <taxon>Pseudomonadati</taxon>
        <taxon>Bacteroidota</taxon>
        <taxon>Flavobacteriia</taxon>
        <taxon>Flavobacteriales</taxon>
        <taxon>Schleiferiaceae</taxon>
        <taxon>Thermaurantimonas</taxon>
    </lineage>
</organism>
<evidence type="ECO:0000256" key="5">
    <source>
        <dbReference type="PROSITE-ProRule" id="PRU00169"/>
    </source>
</evidence>
<dbReference type="EMBL" id="BHZE01000007">
    <property type="protein sequence ID" value="GCD77451.1"/>
    <property type="molecule type" value="Genomic_DNA"/>
</dbReference>
<dbReference type="RefSeq" id="WP_124397513.1">
    <property type="nucleotide sequence ID" value="NZ_BHZE01000007.1"/>
</dbReference>
<dbReference type="CDD" id="cd17535">
    <property type="entry name" value="REC_NarL-like"/>
    <property type="match status" value="1"/>
</dbReference>
<evidence type="ECO:0000313" key="9">
    <source>
        <dbReference type="Proteomes" id="UP000286715"/>
    </source>
</evidence>
<evidence type="ECO:0000259" key="7">
    <source>
        <dbReference type="PROSITE" id="PS50110"/>
    </source>
</evidence>
<keyword evidence="2" id="KW-0805">Transcription regulation</keyword>
<dbReference type="SMART" id="SM00421">
    <property type="entry name" value="HTH_LUXR"/>
    <property type="match status" value="1"/>
</dbReference>
<evidence type="ECO:0000256" key="1">
    <source>
        <dbReference type="ARBA" id="ARBA00022553"/>
    </source>
</evidence>
<keyword evidence="4" id="KW-0804">Transcription</keyword>
<dbReference type="PANTHER" id="PTHR43214">
    <property type="entry name" value="TWO-COMPONENT RESPONSE REGULATOR"/>
    <property type="match status" value="1"/>
</dbReference>
<evidence type="ECO:0000259" key="6">
    <source>
        <dbReference type="PROSITE" id="PS50043"/>
    </source>
</evidence>
<feature type="domain" description="HTH luxR-type" evidence="6">
    <location>
        <begin position="138"/>
        <end position="203"/>
    </location>
</feature>
<reference evidence="8 9" key="1">
    <citation type="submission" date="2018-11" db="EMBL/GenBank/DDBJ databases">
        <title>Schleiferia aggregans sp. nov., a moderately thermophilic heterotrophic bacterium isolated from microbial mats at a terrestrial hot spring.</title>
        <authorList>
            <person name="Iino T."/>
            <person name="Ohkuma M."/>
            <person name="Haruta S."/>
        </authorList>
    </citation>
    <scope>NUCLEOTIDE SEQUENCE [LARGE SCALE GENOMIC DNA]</scope>
    <source>
        <strain evidence="8 9">LA</strain>
    </source>
</reference>
<dbReference type="PRINTS" id="PR00038">
    <property type="entry name" value="HTHLUXR"/>
</dbReference>
<dbReference type="GO" id="GO:0006355">
    <property type="term" value="P:regulation of DNA-templated transcription"/>
    <property type="evidence" value="ECO:0007669"/>
    <property type="project" value="InterPro"/>
</dbReference>
<dbReference type="AlphaFoldDB" id="A0A401XKF4"/>
<dbReference type="InterPro" id="IPR001789">
    <property type="entry name" value="Sig_transdc_resp-reg_receiver"/>
</dbReference>
<sequence>MIRVLIAEDQRLFINALQKVIEEEKDFEIVGYCDSGDEVLNSVLKYEPDVLLLDINMPGMDGVTVAEQLRKSGVDVRILVVTSYSSKLLVNELHSLGVNGFILKSDDINVLFEAIRTVYNGESYFTEEIRDFLKKKTEVKNHPTLSSREIQIIQLICQGLSSNEIAERLHISPLTVDTHRKKINQKLNIKHTSELIKYAIQRGLA</sequence>
<dbReference type="GO" id="GO:0000160">
    <property type="term" value="P:phosphorelay signal transduction system"/>
    <property type="evidence" value="ECO:0007669"/>
    <property type="project" value="InterPro"/>
</dbReference>
<comment type="caution">
    <text evidence="8">The sequence shown here is derived from an EMBL/GenBank/DDBJ whole genome shotgun (WGS) entry which is preliminary data.</text>
</comment>
<dbReference type="Proteomes" id="UP000286715">
    <property type="component" value="Unassembled WGS sequence"/>
</dbReference>